<dbReference type="AlphaFoldDB" id="F9UB77"/>
<feature type="domain" description="Mce/MlaD" evidence="8">
    <location>
        <begin position="293"/>
        <end position="402"/>
    </location>
</feature>
<name>F9UB77_9GAMM</name>
<dbReference type="OrthoDB" id="9806984at2"/>
<reference evidence="9 10" key="1">
    <citation type="submission" date="2011-06" db="EMBL/GenBank/DDBJ databases">
        <title>The draft genome of Thiocapsa marina 5811.</title>
        <authorList>
            <consortium name="US DOE Joint Genome Institute (JGI-PGF)"/>
            <person name="Lucas S."/>
            <person name="Han J."/>
            <person name="Cheng J.-F."/>
            <person name="Goodwin L."/>
            <person name="Pitluck S."/>
            <person name="Peters L."/>
            <person name="Land M.L."/>
            <person name="Hauser L."/>
            <person name="Vogl K."/>
            <person name="Liu Z."/>
            <person name="Imhoff J."/>
            <person name="Thiel V."/>
            <person name="Frigaard N.-U."/>
            <person name="Bryant D."/>
            <person name="Woyke T.J."/>
        </authorList>
    </citation>
    <scope>NUCLEOTIDE SEQUENCE [LARGE SCALE GENOMIC DNA]</scope>
    <source>
        <strain evidence="9 10">5811</strain>
    </source>
</reference>
<feature type="domain" description="Mce/MlaD" evidence="8">
    <location>
        <begin position="49"/>
        <end position="140"/>
    </location>
</feature>
<feature type="transmembrane region" description="Helical" evidence="7">
    <location>
        <begin position="25"/>
        <end position="46"/>
    </location>
</feature>
<accession>F9UB77</accession>
<dbReference type="PANTHER" id="PTHR30462">
    <property type="entry name" value="INTERMEMBRANE TRANSPORT PROTEIN PQIB-RELATED"/>
    <property type="match status" value="1"/>
</dbReference>
<dbReference type="eggNOG" id="COG1463">
    <property type="taxonomic scope" value="Bacteria"/>
</dbReference>
<evidence type="ECO:0000313" key="10">
    <source>
        <dbReference type="Proteomes" id="UP000005459"/>
    </source>
</evidence>
<keyword evidence="10" id="KW-1185">Reference proteome</keyword>
<dbReference type="InterPro" id="IPR051800">
    <property type="entry name" value="PqiA-PqiB_transport"/>
</dbReference>
<evidence type="ECO:0000256" key="5">
    <source>
        <dbReference type="ARBA" id="ARBA00022989"/>
    </source>
</evidence>
<dbReference type="PANTHER" id="PTHR30462:SF0">
    <property type="entry name" value="INTERMEMBRANE TRANSPORT PROTEIN YEBT"/>
    <property type="match status" value="1"/>
</dbReference>
<dbReference type="Pfam" id="PF02470">
    <property type="entry name" value="MlaD"/>
    <property type="match status" value="2"/>
</dbReference>
<evidence type="ECO:0000259" key="8">
    <source>
        <dbReference type="Pfam" id="PF02470"/>
    </source>
</evidence>
<comment type="subcellular location">
    <subcellularLocation>
        <location evidence="1">Cell inner membrane</location>
    </subcellularLocation>
</comment>
<evidence type="ECO:0000256" key="3">
    <source>
        <dbReference type="ARBA" id="ARBA00022519"/>
    </source>
</evidence>
<evidence type="ECO:0000256" key="7">
    <source>
        <dbReference type="SAM" id="Phobius"/>
    </source>
</evidence>
<keyword evidence="5 7" id="KW-1133">Transmembrane helix</keyword>
<organism evidence="9 10">
    <name type="scientific">Thiocapsa marina 5811</name>
    <dbReference type="NCBI Taxonomy" id="768671"/>
    <lineage>
        <taxon>Bacteria</taxon>
        <taxon>Pseudomonadati</taxon>
        <taxon>Pseudomonadota</taxon>
        <taxon>Gammaproteobacteria</taxon>
        <taxon>Chromatiales</taxon>
        <taxon>Chromatiaceae</taxon>
        <taxon>Thiocapsa</taxon>
    </lineage>
</organism>
<sequence>MPDPIAIDALPQASLDPPRRRGPSFIWFIPILAAAVAIGIGVQRIMTEGPTITILFKQASGVQAGKTVVKYKDVDIGQVTAVELADGFSKVKITAKMDRSAAGLFVEDTRLWIVEPRITLSGVTGLGTLISGNFIGLQPGQSTKEERAFVGLDTPPPITDQPGKRFVLTAPDLGSLGTGAPLYFRRLRAGEVLSYALAAGGSGIDVTVFVNAPYDQYVTPETRFWDASGIDVSLNAEGLAVRTQSLVSILAGGVAFDLPSFASTEAPSAEGATFTLYKDQTSAMKQPDPVARRFILYTDSMQGLSVGSPVKLLGLTAGEIAGVDLTLDPETRAFRPRVLISFFPERLIARVIPEQTALATALLHENQAERLALIRHQFDDLGLRAEVRTGNLLTGERYIAFDYDPKAPKVKIDWSQDPLVLPVTQSGLEDLESKVTGILEQVHAILATVEKMPLEGIAVDLDGAIKTFDRLLKGVDTKTLPELDQALGAMRSAMTTADRVLKNTNQTLLGTDAPGQQEFRDAMQEIVRAARSVRVLADYLERNPSALIRGKGKE</sequence>
<dbReference type="GO" id="GO:0005886">
    <property type="term" value="C:plasma membrane"/>
    <property type="evidence" value="ECO:0007669"/>
    <property type="project" value="UniProtKB-SubCell"/>
</dbReference>
<evidence type="ECO:0000256" key="2">
    <source>
        <dbReference type="ARBA" id="ARBA00022475"/>
    </source>
</evidence>
<dbReference type="STRING" id="768671.ThimaDRAFT_2113"/>
<dbReference type="EMBL" id="AFWV01000006">
    <property type="protein sequence ID" value="EGV18695.1"/>
    <property type="molecule type" value="Genomic_DNA"/>
</dbReference>
<evidence type="ECO:0000256" key="6">
    <source>
        <dbReference type="ARBA" id="ARBA00023136"/>
    </source>
</evidence>
<dbReference type="RefSeq" id="WP_007192988.1">
    <property type="nucleotide sequence ID" value="NZ_AFWV01000006.1"/>
</dbReference>
<protein>
    <submittedName>
        <fullName evidence="9">Mammalian cell entry related domain protein</fullName>
    </submittedName>
</protein>
<evidence type="ECO:0000256" key="1">
    <source>
        <dbReference type="ARBA" id="ARBA00004533"/>
    </source>
</evidence>
<keyword evidence="2" id="KW-1003">Cell membrane</keyword>
<evidence type="ECO:0000313" key="9">
    <source>
        <dbReference type="EMBL" id="EGV18695.1"/>
    </source>
</evidence>
<keyword evidence="4 7" id="KW-0812">Transmembrane</keyword>
<evidence type="ECO:0000256" key="4">
    <source>
        <dbReference type="ARBA" id="ARBA00022692"/>
    </source>
</evidence>
<gene>
    <name evidence="9" type="ORF">ThimaDRAFT_2113</name>
</gene>
<proteinExistence type="predicted"/>
<dbReference type="Proteomes" id="UP000005459">
    <property type="component" value="Unassembled WGS sequence"/>
</dbReference>
<keyword evidence="3" id="KW-0997">Cell inner membrane</keyword>
<dbReference type="PATRIC" id="fig|768671.3.peg.2244"/>
<keyword evidence="6 7" id="KW-0472">Membrane</keyword>
<dbReference type="InterPro" id="IPR003399">
    <property type="entry name" value="Mce/MlaD"/>
</dbReference>
<dbReference type="eggNOG" id="COG3008">
    <property type="taxonomic scope" value="Bacteria"/>
</dbReference>